<organism evidence="2 3">
    <name type="scientific">Heliobacterium chlorum</name>
    <dbReference type="NCBI Taxonomy" id="2698"/>
    <lineage>
        <taxon>Bacteria</taxon>
        <taxon>Bacillati</taxon>
        <taxon>Bacillota</taxon>
        <taxon>Clostridia</taxon>
        <taxon>Eubacteriales</taxon>
        <taxon>Heliobacteriaceae</taxon>
        <taxon>Heliobacterium</taxon>
    </lineage>
</organism>
<sequence>MDKICNGYRHHWGIVIIALSLMLHGCSLSQPSPPTPGESAPIDSNLGVNKASAATEQTVQVFFPDKEYYRLVPVERALNGSEEEKIKQLFSMLVEGPKNDQLSRIVPAALKLNKATIHNRTLELDLSKEITQLNTGSTGEAMLVGSIVNSFCSMGYTSVKLTVDGKSVETLAGHVDVSGPLNYFDELTVREGPIPTPANVGQIQREVDRGLQTWRLDPVEVTRLDGIALGFLPDKDSFGLISRNDSAANQGVAKVKVRHGKLDFLVELFQPTGTGGKSFWAIRSVTSAPVEP</sequence>
<dbReference type="SMART" id="SM00909">
    <property type="entry name" value="Germane"/>
    <property type="match status" value="1"/>
</dbReference>
<proteinExistence type="predicted"/>
<dbReference type="Proteomes" id="UP000617402">
    <property type="component" value="Unassembled WGS sequence"/>
</dbReference>
<evidence type="ECO:0000313" key="3">
    <source>
        <dbReference type="Proteomes" id="UP000617402"/>
    </source>
</evidence>
<name>A0ABR7SWM4_HELCL</name>
<comment type="caution">
    <text evidence="2">The sequence shown here is derived from an EMBL/GenBank/DDBJ whole genome shotgun (WGS) entry which is preliminary data.</text>
</comment>
<dbReference type="RefSeq" id="WP_188038154.1">
    <property type="nucleotide sequence ID" value="NZ_JACVHF010000001.1"/>
</dbReference>
<dbReference type="EMBL" id="JACVHF010000001">
    <property type="protein sequence ID" value="MBC9782958.1"/>
    <property type="molecule type" value="Genomic_DNA"/>
</dbReference>
<evidence type="ECO:0000259" key="1">
    <source>
        <dbReference type="SMART" id="SM00909"/>
    </source>
</evidence>
<feature type="domain" description="GerMN" evidence="1">
    <location>
        <begin position="86"/>
        <end position="172"/>
    </location>
</feature>
<accession>A0ABR7SWM4</accession>
<keyword evidence="3" id="KW-1185">Reference proteome</keyword>
<dbReference type="InterPro" id="IPR019606">
    <property type="entry name" value="GerMN"/>
</dbReference>
<evidence type="ECO:0000313" key="2">
    <source>
        <dbReference type="EMBL" id="MBC9782958.1"/>
    </source>
</evidence>
<gene>
    <name evidence="2" type="ORF">H1S01_00365</name>
</gene>
<reference evidence="2 3" key="1">
    <citation type="submission" date="2020-07" db="EMBL/GenBank/DDBJ databases">
        <title>Draft whole-genome sequence of Heliobacterium chlorum DSM 3682, type strain.</title>
        <authorList>
            <person name="Kyndt J.A."/>
            <person name="Meyer T.E."/>
            <person name="Imhoff J.F."/>
        </authorList>
    </citation>
    <scope>NUCLEOTIDE SEQUENCE [LARGE SCALE GENOMIC DNA]</scope>
    <source>
        <strain evidence="2 3">DSM 3682</strain>
    </source>
</reference>
<protein>
    <submittedName>
        <fullName evidence="2">GerMN domain-containing protein</fullName>
    </submittedName>
</protein>
<dbReference type="Pfam" id="PF10646">
    <property type="entry name" value="Germane"/>
    <property type="match status" value="1"/>
</dbReference>